<comment type="caution">
    <text evidence="2">The sequence shown here is derived from an EMBL/GenBank/DDBJ whole genome shotgun (WGS) entry which is preliminary data.</text>
</comment>
<proteinExistence type="predicted"/>
<keyword evidence="1" id="KW-0812">Transmembrane</keyword>
<dbReference type="RefSeq" id="WP_229536604.1">
    <property type="nucleotide sequence ID" value="NZ_JAJHJB010000037.1"/>
</dbReference>
<evidence type="ECO:0000256" key="1">
    <source>
        <dbReference type="SAM" id="Phobius"/>
    </source>
</evidence>
<evidence type="ECO:0000313" key="3">
    <source>
        <dbReference type="Proteomes" id="UP001165492"/>
    </source>
</evidence>
<evidence type="ECO:0000313" key="2">
    <source>
        <dbReference type="EMBL" id="MCC5467638.1"/>
    </source>
</evidence>
<dbReference type="Proteomes" id="UP001165492">
    <property type="component" value="Unassembled WGS sequence"/>
</dbReference>
<accession>A0ABS8HWV5</accession>
<gene>
    <name evidence="2" type="ORF">LMF89_20085</name>
</gene>
<organism evidence="2 3">
    <name type="scientific">Pelosinus baikalensis</name>
    <dbReference type="NCBI Taxonomy" id="2892015"/>
    <lineage>
        <taxon>Bacteria</taxon>
        <taxon>Bacillati</taxon>
        <taxon>Bacillota</taxon>
        <taxon>Negativicutes</taxon>
        <taxon>Selenomonadales</taxon>
        <taxon>Sporomusaceae</taxon>
        <taxon>Pelosinus</taxon>
    </lineage>
</organism>
<feature type="transmembrane region" description="Helical" evidence="1">
    <location>
        <begin position="26"/>
        <end position="44"/>
    </location>
</feature>
<protein>
    <submittedName>
        <fullName evidence="2">Uncharacterized protein</fullName>
    </submittedName>
</protein>
<keyword evidence="1" id="KW-1133">Transmembrane helix</keyword>
<dbReference type="EMBL" id="JAJHJB010000037">
    <property type="protein sequence ID" value="MCC5467638.1"/>
    <property type="molecule type" value="Genomic_DNA"/>
</dbReference>
<name>A0ABS8HWV5_9FIRM</name>
<keyword evidence="1" id="KW-0472">Membrane</keyword>
<sequence>MSDPCKLCNFPVMVERYKRQIKKERNSVILMLIIIFIFLLFVKFESAIQFDLSEKNITAYKTTWWGFKKESYQVKLIKDQWHIKNSKGNWILLEYDSNSN</sequence>
<keyword evidence="3" id="KW-1185">Reference proteome</keyword>
<reference evidence="2" key="1">
    <citation type="submission" date="2021-11" db="EMBL/GenBank/DDBJ databases">
        <title>Description of a new species Pelosinus isolated from the bottom sediments of Lake Baikal.</title>
        <authorList>
            <person name="Zakharyuk A."/>
        </authorList>
    </citation>
    <scope>NUCLEOTIDE SEQUENCE</scope>
    <source>
        <strain evidence="2">Bkl1</strain>
    </source>
</reference>